<organism evidence="2 3">
    <name type="scientific">Rhynchosporium agropyri</name>
    <dbReference type="NCBI Taxonomy" id="914238"/>
    <lineage>
        <taxon>Eukaryota</taxon>
        <taxon>Fungi</taxon>
        <taxon>Dikarya</taxon>
        <taxon>Ascomycota</taxon>
        <taxon>Pezizomycotina</taxon>
        <taxon>Leotiomycetes</taxon>
        <taxon>Helotiales</taxon>
        <taxon>Ploettnerulaceae</taxon>
        <taxon>Rhynchosporium</taxon>
    </lineage>
</organism>
<evidence type="ECO:0000313" key="2">
    <source>
        <dbReference type="EMBL" id="CZT13817.1"/>
    </source>
</evidence>
<evidence type="ECO:0000259" key="1">
    <source>
        <dbReference type="PROSITE" id="PS51388"/>
    </source>
</evidence>
<name>A0A1E1LTJ3_9HELO</name>
<dbReference type="Pfam" id="PF02212">
    <property type="entry name" value="GED"/>
    <property type="match status" value="1"/>
</dbReference>
<dbReference type="EMBL" id="FJUX01000215">
    <property type="protein sequence ID" value="CZT13817.1"/>
    <property type="molecule type" value="Genomic_DNA"/>
</dbReference>
<proteinExistence type="predicted"/>
<dbReference type="Proteomes" id="UP000178912">
    <property type="component" value="Unassembled WGS sequence"/>
</dbReference>
<dbReference type="AlphaFoldDB" id="A0A1E1LTJ3"/>
<gene>
    <name evidence="2" type="ORF">RAG0_17308</name>
</gene>
<feature type="domain" description="GED" evidence="1">
    <location>
        <begin position="37"/>
        <end position="124"/>
    </location>
</feature>
<dbReference type="InterPro" id="IPR003130">
    <property type="entry name" value="GED"/>
</dbReference>
<dbReference type="OrthoDB" id="415706at2759"/>
<evidence type="ECO:0000313" key="3">
    <source>
        <dbReference type="Proteomes" id="UP000178912"/>
    </source>
</evidence>
<reference evidence="3" key="1">
    <citation type="submission" date="2016-03" db="EMBL/GenBank/DDBJ databases">
        <authorList>
            <person name="Guldener U."/>
        </authorList>
    </citation>
    <scope>NUCLEOTIDE SEQUENCE [LARGE SCALE GENOMIC DNA]</scope>
    <source>
        <strain evidence="3">04CH-RAC-A.6.1</strain>
    </source>
</reference>
<protein>
    <recommendedName>
        <fullName evidence="1">GED domain-containing protein</fullName>
    </recommendedName>
</protein>
<dbReference type="PROSITE" id="PS51388">
    <property type="entry name" value="GED"/>
    <property type="match status" value="1"/>
</dbReference>
<accession>A0A1E1LTJ3</accession>
<sequence>MQQAMSTKAFDDCSYGTVIRLEDIMSHHPMSNIEHIVQDLHDILKSYYQVTWKRAVDIVCIQAAQHHLISGPGTPLKLFSPAFVSVMTSEQLQEIAGEDPSQIRKRKLLQKEIEDLEKGKKILI</sequence>
<dbReference type="GO" id="GO:0005525">
    <property type="term" value="F:GTP binding"/>
    <property type="evidence" value="ECO:0007669"/>
    <property type="project" value="InterPro"/>
</dbReference>
<dbReference type="InterPro" id="IPR020850">
    <property type="entry name" value="GED_dom"/>
</dbReference>
<keyword evidence="3" id="KW-1185">Reference proteome</keyword>
<dbReference type="GO" id="GO:0003924">
    <property type="term" value="F:GTPase activity"/>
    <property type="evidence" value="ECO:0007669"/>
    <property type="project" value="InterPro"/>
</dbReference>